<dbReference type="PANTHER" id="PTHR12629:SF0">
    <property type="entry name" value="DIPHOSPHOINOSITOL-POLYPHOSPHATE DIPHOSPHATASE"/>
    <property type="match status" value="1"/>
</dbReference>
<dbReference type="GO" id="GO:0005737">
    <property type="term" value="C:cytoplasm"/>
    <property type="evidence" value="ECO:0007669"/>
    <property type="project" value="TreeGrafter"/>
</dbReference>
<dbReference type="GO" id="GO:0034431">
    <property type="term" value="F:bis(5'-adenosyl)-hexaphosphatase activity"/>
    <property type="evidence" value="ECO:0007669"/>
    <property type="project" value="TreeGrafter"/>
</dbReference>
<dbReference type="Proteomes" id="UP000612746">
    <property type="component" value="Unassembled WGS sequence"/>
</dbReference>
<dbReference type="AlphaFoldDB" id="A0A8H7US51"/>
<dbReference type="GO" id="GO:0000298">
    <property type="term" value="F:endopolyphosphatase activity"/>
    <property type="evidence" value="ECO:0007669"/>
    <property type="project" value="TreeGrafter"/>
</dbReference>
<feature type="compositionally biased region" description="Basic and acidic residues" evidence="3">
    <location>
        <begin position="57"/>
        <end position="70"/>
    </location>
</feature>
<dbReference type="GO" id="GO:1901911">
    <property type="term" value="P:adenosine 5'-(hexahydrogen pentaphosphate) catabolic process"/>
    <property type="evidence" value="ECO:0007669"/>
    <property type="project" value="TreeGrafter"/>
</dbReference>
<sequence length="206" mass="23227">MTIFSRNKSSPKVEEPQYTSGRTMPAVTTASVPKQSNKALASYDPSSVTQSNELEESLEKKKKDSEKKDKKDKAPAYKIICLPLDTRSGRVLLVNKSENSNDWVLPKTNDEEVPQPEATAHAIAANIAGVEGRLTNHIGEFTQSGKKRVKAYVNAYEFQVMNILTEYQCRESRGRRWFTYVEAMHILSDKPFQQSILRKASIAPKF</sequence>
<evidence type="ECO:0000256" key="1">
    <source>
        <dbReference type="ARBA" id="ARBA00022723"/>
    </source>
</evidence>
<dbReference type="GO" id="GO:0046872">
    <property type="term" value="F:metal ion binding"/>
    <property type="evidence" value="ECO:0007669"/>
    <property type="project" value="UniProtKB-KW"/>
</dbReference>
<dbReference type="OrthoDB" id="2410628at2759"/>
<dbReference type="GO" id="GO:0005634">
    <property type="term" value="C:nucleus"/>
    <property type="evidence" value="ECO:0007669"/>
    <property type="project" value="TreeGrafter"/>
</dbReference>
<dbReference type="GO" id="GO:0071543">
    <property type="term" value="P:diphosphoinositol polyphosphate metabolic process"/>
    <property type="evidence" value="ECO:0007669"/>
    <property type="project" value="TreeGrafter"/>
</dbReference>
<keyword evidence="2" id="KW-0378">Hydrolase</keyword>
<feature type="compositionally biased region" description="Polar residues" evidence="3">
    <location>
        <begin position="1"/>
        <end position="10"/>
    </location>
</feature>
<accession>A0A8H7US51</accession>
<protein>
    <recommendedName>
        <fullName evidence="6">Nudix hydrolase domain-containing protein</fullName>
    </recommendedName>
</protein>
<keyword evidence="5" id="KW-1185">Reference proteome</keyword>
<dbReference type="GO" id="GO:1901909">
    <property type="term" value="P:diadenosine hexaphosphate catabolic process"/>
    <property type="evidence" value="ECO:0007669"/>
    <property type="project" value="TreeGrafter"/>
</dbReference>
<evidence type="ECO:0000256" key="3">
    <source>
        <dbReference type="SAM" id="MobiDB-lite"/>
    </source>
</evidence>
<evidence type="ECO:0008006" key="6">
    <source>
        <dbReference type="Google" id="ProtNLM"/>
    </source>
</evidence>
<name>A0A8H7US51_9FUNG</name>
<reference evidence="4" key="1">
    <citation type="submission" date="2020-12" db="EMBL/GenBank/DDBJ databases">
        <title>Metabolic potential, ecology and presence of endohyphal bacteria is reflected in genomic diversity of Mucoromycotina.</title>
        <authorList>
            <person name="Muszewska A."/>
            <person name="Okrasinska A."/>
            <person name="Steczkiewicz K."/>
            <person name="Drgas O."/>
            <person name="Orlowska M."/>
            <person name="Perlinska-Lenart U."/>
            <person name="Aleksandrzak-Piekarczyk T."/>
            <person name="Szatraj K."/>
            <person name="Zielenkiewicz U."/>
            <person name="Pilsyk S."/>
            <person name="Malc E."/>
            <person name="Mieczkowski P."/>
            <person name="Kruszewska J.S."/>
            <person name="Biernat P."/>
            <person name="Pawlowska J."/>
        </authorList>
    </citation>
    <scope>NUCLEOTIDE SEQUENCE</scope>
    <source>
        <strain evidence="4">WA0000051536</strain>
    </source>
</reference>
<keyword evidence="1" id="KW-0479">Metal-binding</keyword>
<feature type="region of interest" description="Disordered" evidence="3">
    <location>
        <begin position="1"/>
        <end position="70"/>
    </location>
</feature>
<proteinExistence type="predicted"/>
<evidence type="ECO:0000313" key="5">
    <source>
        <dbReference type="Proteomes" id="UP000612746"/>
    </source>
</evidence>
<dbReference type="Gene3D" id="3.90.79.10">
    <property type="entry name" value="Nucleoside Triphosphate Pyrophosphohydrolase"/>
    <property type="match status" value="1"/>
</dbReference>
<evidence type="ECO:0000313" key="4">
    <source>
        <dbReference type="EMBL" id="KAG2188904.1"/>
    </source>
</evidence>
<dbReference type="PANTHER" id="PTHR12629">
    <property type="entry name" value="DIPHOSPHOINOSITOL POLYPHOSPHATE PHOSPHOHYDROLASE"/>
    <property type="match status" value="1"/>
</dbReference>
<comment type="caution">
    <text evidence="4">The sequence shown here is derived from an EMBL/GenBank/DDBJ whole genome shotgun (WGS) entry which is preliminary data.</text>
</comment>
<dbReference type="GO" id="GO:0034432">
    <property type="term" value="F:bis(5'-adenosyl)-pentaphosphatase activity"/>
    <property type="evidence" value="ECO:0007669"/>
    <property type="project" value="TreeGrafter"/>
</dbReference>
<dbReference type="GO" id="GO:0008486">
    <property type="term" value="F:diphosphoinositol-polyphosphate diphosphatase activity"/>
    <property type="evidence" value="ECO:0007669"/>
    <property type="project" value="TreeGrafter"/>
</dbReference>
<evidence type="ECO:0000256" key="2">
    <source>
        <dbReference type="ARBA" id="ARBA00022801"/>
    </source>
</evidence>
<dbReference type="EMBL" id="JAEPRA010000001">
    <property type="protein sequence ID" value="KAG2188904.1"/>
    <property type="molecule type" value="Genomic_DNA"/>
</dbReference>
<organism evidence="4 5">
    <name type="scientific">Umbelopsis vinacea</name>
    <dbReference type="NCBI Taxonomy" id="44442"/>
    <lineage>
        <taxon>Eukaryota</taxon>
        <taxon>Fungi</taxon>
        <taxon>Fungi incertae sedis</taxon>
        <taxon>Mucoromycota</taxon>
        <taxon>Mucoromycotina</taxon>
        <taxon>Umbelopsidomycetes</taxon>
        <taxon>Umbelopsidales</taxon>
        <taxon>Umbelopsidaceae</taxon>
        <taxon>Umbelopsis</taxon>
    </lineage>
</organism>
<gene>
    <name evidence="4" type="ORF">INT44_004044</name>
</gene>
<feature type="compositionally biased region" description="Polar residues" evidence="3">
    <location>
        <begin position="17"/>
        <end position="52"/>
    </location>
</feature>
<dbReference type="GO" id="GO:1901907">
    <property type="term" value="P:diadenosine pentaphosphate catabolic process"/>
    <property type="evidence" value="ECO:0007669"/>
    <property type="project" value="TreeGrafter"/>
</dbReference>